<dbReference type="InterPro" id="IPR002901">
    <property type="entry name" value="MGlyc_endo_b_GlcNAc-like_dom"/>
</dbReference>
<dbReference type="GO" id="GO:0004040">
    <property type="term" value="F:amidase activity"/>
    <property type="evidence" value="ECO:0007669"/>
    <property type="project" value="InterPro"/>
</dbReference>
<evidence type="ECO:0000313" key="3">
    <source>
        <dbReference type="EMBL" id="QDY33785.1"/>
    </source>
</evidence>
<dbReference type="InterPro" id="IPR011123">
    <property type="entry name" value="Y_Y_Y"/>
</dbReference>
<keyword evidence="1" id="KW-0812">Transmembrane</keyword>
<feature type="transmembrane region" description="Helical" evidence="1">
    <location>
        <begin position="7"/>
        <end position="27"/>
    </location>
</feature>
<evidence type="ECO:0000256" key="1">
    <source>
        <dbReference type="SAM" id="Phobius"/>
    </source>
</evidence>
<dbReference type="Pfam" id="PF07495">
    <property type="entry name" value="Y_Y_Y"/>
    <property type="match status" value="5"/>
</dbReference>
<feature type="domain" description="Mannosyl-glycoprotein endo-beta-N-acetylglucosamidase-like" evidence="2">
    <location>
        <begin position="910"/>
        <end position="1064"/>
    </location>
</feature>
<dbReference type="SMART" id="SM00047">
    <property type="entry name" value="LYZ2"/>
    <property type="match status" value="1"/>
</dbReference>
<dbReference type="Gene3D" id="2.60.40.10">
    <property type="entry name" value="Immunoglobulins"/>
    <property type="match status" value="1"/>
</dbReference>
<dbReference type="EMBL" id="CP022405">
    <property type="protein sequence ID" value="QDY33785.1"/>
    <property type="molecule type" value="Genomic_DNA"/>
</dbReference>
<dbReference type="SUPFAM" id="SSF82171">
    <property type="entry name" value="DPP6 N-terminal domain-like"/>
    <property type="match status" value="1"/>
</dbReference>
<evidence type="ECO:0000259" key="2">
    <source>
        <dbReference type="SMART" id="SM00047"/>
    </source>
</evidence>
<reference evidence="3" key="1">
    <citation type="submission" date="2017-07" db="EMBL/GenBank/DDBJ databases">
        <title>Genome sequencing of BoNT-producing clostridia.</title>
        <authorList>
            <person name="Williamson C."/>
        </authorList>
    </citation>
    <scope>NUCLEOTIDE SEQUENCE</scope>
    <source>
        <strain evidence="3">AM553</strain>
    </source>
</reference>
<dbReference type="Pfam" id="PF01832">
    <property type="entry name" value="Glucosaminidase"/>
    <property type="match status" value="1"/>
</dbReference>
<accession>A0AAE6I7M9</accession>
<organism evidence="3 4">
    <name type="scientific">Clostridium sporogenes</name>
    <dbReference type="NCBI Taxonomy" id="1509"/>
    <lineage>
        <taxon>Bacteria</taxon>
        <taxon>Bacillati</taxon>
        <taxon>Bacillota</taxon>
        <taxon>Clostridia</taxon>
        <taxon>Eubacteriales</taxon>
        <taxon>Clostridiaceae</taxon>
        <taxon>Clostridium</taxon>
    </lineage>
</organism>
<dbReference type="Gene3D" id="1.10.530.10">
    <property type="match status" value="1"/>
</dbReference>
<dbReference type="AlphaFoldDB" id="A0AAE6I7M9"/>
<dbReference type="InterPro" id="IPR013783">
    <property type="entry name" value="Ig-like_fold"/>
</dbReference>
<sequence length="1069" mass="121490">MINRKKGCLVLNIISLFFMIGLLIFPINVQAYNNLIINVESPKESELFNGNDLNLIGTVDSKEKLKLIEIYLNNEKIGQAKTETSINKDSSYLTNFEYKKDMSNIKNGEYLLKIVAIDENDNKEEKSLKIYVKNQQEQTIQDNVLKNEENNTLTNNTYKETKALSAPLSGKATIQTYDIMLGDQYITNGKLASGKTYTIKGYASSPNGVLYEFWVKDVSTGVWTKIRDYKEDRYANWTPSKNGQYVIAVNVKDKYSNTSMDGRVEKTFTVETQSGKATIQTYDIMLGDQYITNGKLASGKTYTIKGYASSPNGVLYEFWVKDVSTGVWTKIRDYKEDRYANWTPSKNGQYVIAVNVKDKYSNTSMDGRVEKTFTVETQSGKATIQTYDIMLGDQYITNGKLASGKTYTIKGYASSPNGVLYEFWVKDVSTGVWTKIRDYKEDRYANWTPSKNGQYVIAVNVKDKYSNTSMDGRVEKTFTVETQSGKATIQTYDIMLGDQYITNGKLASGKTYTIKGYASSPNGVLYEFWVKDVSTGVWTKIRDYKEDRYANWTPSKNGQYVIAVNVKDKYSNTSMDGRVEKTFTVETQSGKATIQTYDIMLGDQYITNGKLASGKTYTIKGYASSPNGVLYEFWVKDVSTGVWTKIRDYKEDRYANWTPNKSGQYIIAVNVKDKYSNASVDGKVEKNFNVDYNSGKATIQTYDIMLDNQYVTSYQLQIGKTYTIKGYASSTNRVLYEFWVKDLNTGTLTKIREYKEDRYASWAPTKPGKYTIIVNVKDIFSSDIFDSKVEKTFTVIGEDGLIKNYKKTNYNITLDEMLNKQMDNRPAYHMYIPEKNTYEWRYAIVKNGKKGYSTDINGVNWVQSDQQYDYIKSRAREYIDPTNQIYDDIGQYQFLQLSYNECTTAEQLNNMLKGKGVLEGKGQVFIDAGRESNVSPIYLVAHALLETGNGTSTLAKGVVVNGKMVYNLFGINAVDSDPIGQGSKYAYEQGWFSVDLAIKGGAKWISSGYINNVTYKQDTLYKMRWNPANPTVHQYATDVRWVYNQIGNIKKVIDGLRGATLNFDIPIFK</sequence>
<dbReference type="Proteomes" id="UP000962161">
    <property type="component" value="Chromosome"/>
</dbReference>
<keyword evidence="1" id="KW-1133">Transmembrane helix</keyword>
<evidence type="ECO:0000313" key="4">
    <source>
        <dbReference type="Proteomes" id="UP000962161"/>
    </source>
</evidence>
<proteinExistence type="predicted"/>
<protein>
    <submittedName>
        <fullName evidence="3">Beta-N-acetylglucosaminidase</fullName>
    </submittedName>
</protein>
<name>A0AAE6I7M9_CLOSG</name>
<keyword evidence="1" id="KW-0472">Membrane</keyword>
<gene>
    <name evidence="3" type="ORF">CGS26_16010</name>
</gene>